<name>R7T0J1_DICSQ</name>
<evidence type="ECO:0008006" key="3">
    <source>
        <dbReference type="Google" id="ProtNLM"/>
    </source>
</evidence>
<dbReference type="EMBL" id="JH719414">
    <property type="protein sequence ID" value="EJF60677.1"/>
    <property type="molecule type" value="Genomic_DNA"/>
</dbReference>
<protein>
    <recommendedName>
        <fullName evidence="3">Reverse transcriptase domain-containing protein</fullName>
    </recommendedName>
</protein>
<accession>R7T0J1</accession>
<dbReference type="AlphaFoldDB" id="R7T0J1"/>
<dbReference type="GeneID" id="18836667"/>
<evidence type="ECO:0000313" key="1">
    <source>
        <dbReference type="EMBL" id="EJF60677.1"/>
    </source>
</evidence>
<dbReference type="RefSeq" id="XP_007366514.1">
    <property type="nucleotide sequence ID" value="XM_007366452.1"/>
</dbReference>
<proteinExistence type="predicted"/>
<dbReference type="HOGENOM" id="CLU_077575_0_0_1"/>
<dbReference type="OrthoDB" id="2205812at2759"/>
<sequence length="259" mass="29320">MIQKSDLTGFKVAGLEKPIKVTLFADNTTIYLSDEDDFDVLQKILDTWCSAAKAKFNILKTEIIPIGERSYREEMAKTYKETGRWRSYPKLVHMVGEGDAIRILGVFFGNDIDQLAIWSPSIAKVAAAIECWQKGNATLDGKRHVIQMAVAGMTQYLTDVQRMPDQVVKRLEKIIRDYLWDGKAVPPIAKEYPRLPIDDGGLNIIDISARNEAIDVMWLKMYLNFASDRPQWAYIADDILATNDQHIHSELGPKEEVGS</sequence>
<evidence type="ECO:0000313" key="2">
    <source>
        <dbReference type="Proteomes" id="UP000053319"/>
    </source>
</evidence>
<dbReference type="Proteomes" id="UP000053319">
    <property type="component" value="Unassembled WGS sequence"/>
</dbReference>
<gene>
    <name evidence="1" type="ORF">DICSQDRAFT_147680</name>
</gene>
<dbReference type="KEGG" id="dsq:DICSQDRAFT_147680"/>
<dbReference type="OMA" id="FPINARS"/>
<organism evidence="1 2">
    <name type="scientific">Dichomitus squalens (strain LYAD-421)</name>
    <name type="common">Western red white-rot fungus</name>
    <dbReference type="NCBI Taxonomy" id="732165"/>
    <lineage>
        <taxon>Eukaryota</taxon>
        <taxon>Fungi</taxon>
        <taxon>Dikarya</taxon>
        <taxon>Basidiomycota</taxon>
        <taxon>Agaricomycotina</taxon>
        <taxon>Agaricomycetes</taxon>
        <taxon>Polyporales</taxon>
        <taxon>Polyporaceae</taxon>
        <taxon>Dichomitus</taxon>
    </lineage>
</organism>
<reference evidence="1 2" key="1">
    <citation type="journal article" date="2012" name="Science">
        <title>The Paleozoic origin of enzymatic lignin decomposition reconstructed from 31 fungal genomes.</title>
        <authorList>
            <person name="Floudas D."/>
            <person name="Binder M."/>
            <person name="Riley R."/>
            <person name="Barry K."/>
            <person name="Blanchette R.A."/>
            <person name="Henrissat B."/>
            <person name="Martinez A.T."/>
            <person name="Otillar R."/>
            <person name="Spatafora J.W."/>
            <person name="Yadav J.S."/>
            <person name="Aerts A."/>
            <person name="Benoit I."/>
            <person name="Boyd A."/>
            <person name="Carlson A."/>
            <person name="Copeland A."/>
            <person name="Coutinho P.M."/>
            <person name="de Vries R.P."/>
            <person name="Ferreira P."/>
            <person name="Findley K."/>
            <person name="Foster B."/>
            <person name="Gaskell J."/>
            <person name="Glotzer D."/>
            <person name="Gorecki P."/>
            <person name="Heitman J."/>
            <person name="Hesse C."/>
            <person name="Hori C."/>
            <person name="Igarashi K."/>
            <person name="Jurgens J.A."/>
            <person name="Kallen N."/>
            <person name="Kersten P."/>
            <person name="Kohler A."/>
            <person name="Kuees U."/>
            <person name="Kumar T.K.A."/>
            <person name="Kuo A."/>
            <person name="LaButti K."/>
            <person name="Larrondo L.F."/>
            <person name="Lindquist E."/>
            <person name="Ling A."/>
            <person name="Lombard V."/>
            <person name="Lucas S."/>
            <person name="Lundell T."/>
            <person name="Martin R."/>
            <person name="McLaughlin D.J."/>
            <person name="Morgenstern I."/>
            <person name="Morin E."/>
            <person name="Murat C."/>
            <person name="Nagy L.G."/>
            <person name="Nolan M."/>
            <person name="Ohm R.A."/>
            <person name="Patyshakuliyeva A."/>
            <person name="Rokas A."/>
            <person name="Ruiz-Duenas F.J."/>
            <person name="Sabat G."/>
            <person name="Salamov A."/>
            <person name="Samejima M."/>
            <person name="Schmutz J."/>
            <person name="Slot J.C."/>
            <person name="St John F."/>
            <person name="Stenlid J."/>
            <person name="Sun H."/>
            <person name="Sun S."/>
            <person name="Syed K."/>
            <person name="Tsang A."/>
            <person name="Wiebenga A."/>
            <person name="Young D."/>
            <person name="Pisabarro A."/>
            <person name="Eastwood D.C."/>
            <person name="Martin F."/>
            <person name="Cullen D."/>
            <person name="Grigoriev I.V."/>
            <person name="Hibbett D.S."/>
        </authorList>
    </citation>
    <scope>NUCLEOTIDE SEQUENCE [LARGE SCALE GENOMIC DNA]</scope>
    <source>
        <strain evidence="1 2">LYAD-421 SS1</strain>
    </source>
</reference>